<sequence length="366" mass="38926">MHAVSTQEARPYIGGQAVIEGVMMRAPGGVAVAVRRPDGQIVVKDGPLPAALRSPIWKIPGLRGIGTLYESLSLGYSALQFSADQQGEEEAPKRTGIASMLPVLLFPAMLATQDPEPTSSGGGASSGGSRAAMFVSTLLALGLFIALPQLLATGAGWLIGADLDLGDWRFHALTGVFKLVVLTTYLVAISRIPEIRRVFQYHGAEHKTIFAYEAGLAPTVDNVRAQSTLHPRCGTTFLITVVIVSVILGSIVTPLVLPGASGIGGQIATLALRISLLPAIAAISYELQRFSARYCTTGPLRVLLWPGFLFQKITTREPDDAQIEVAIASMQSAFWRQREGDRAPASDQVRVFPSLDGALAHYAGSR</sequence>
<feature type="transmembrane region" description="Helical" evidence="1">
    <location>
        <begin position="263"/>
        <end position="283"/>
    </location>
</feature>
<accession>A0A0F6W934</accession>
<protein>
    <recommendedName>
        <fullName evidence="4">DUF1385 domain-containing protein</fullName>
    </recommendedName>
</protein>
<feature type="transmembrane region" description="Helical" evidence="1">
    <location>
        <begin position="138"/>
        <end position="158"/>
    </location>
</feature>
<reference evidence="2 3" key="1">
    <citation type="submission" date="2015-03" db="EMBL/GenBank/DDBJ databases">
        <title>Genome assembly of Sandaracinus amylolyticus DSM 53668.</title>
        <authorList>
            <person name="Sharma G."/>
            <person name="Subramanian S."/>
        </authorList>
    </citation>
    <scope>NUCLEOTIDE SEQUENCE [LARGE SCALE GENOMIC DNA]</scope>
    <source>
        <strain evidence="2 3">DSM 53668</strain>
    </source>
</reference>
<dbReference type="Pfam" id="PF07136">
    <property type="entry name" value="DUF1385"/>
    <property type="match status" value="1"/>
</dbReference>
<dbReference type="STRING" id="927083.DB32_007755"/>
<dbReference type="AlphaFoldDB" id="A0A0F6W934"/>
<dbReference type="PANTHER" id="PTHR42867">
    <property type="entry name" value="MEMBRANE PROTEIN-RELATED"/>
    <property type="match status" value="1"/>
</dbReference>
<name>A0A0F6W934_9BACT</name>
<dbReference type="InterPro" id="IPR010787">
    <property type="entry name" value="DUF1385"/>
</dbReference>
<proteinExistence type="predicted"/>
<dbReference type="PANTHER" id="PTHR42867:SF1">
    <property type="entry name" value="MEMBRANE PROTEIN-RELATED"/>
    <property type="match status" value="1"/>
</dbReference>
<keyword evidence="1" id="KW-0812">Transmembrane</keyword>
<dbReference type="EMBL" id="CP011125">
    <property type="protein sequence ID" value="AKF10606.1"/>
    <property type="molecule type" value="Genomic_DNA"/>
</dbReference>
<gene>
    <name evidence="2" type="ORF">DB32_007755</name>
</gene>
<keyword evidence="1" id="KW-1133">Transmembrane helix</keyword>
<dbReference type="Proteomes" id="UP000034883">
    <property type="component" value="Chromosome"/>
</dbReference>
<evidence type="ECO:0000313" key="2">
    <source>
        <dbReference type="EMBL" id="AKF10606.1"/>
    </source>
</evidence>
<organism evidence="2 3">
    <name type="scientific">Sandaracinus amylolyticus</name>
    <dbReference type="NCBI Taxonomy" id="927083"/>
    <lineage>
        <taxon>Bacteria</taxon>
        <taxon>Pseudomonadati</taxon>
        <taxon>Myxococcota</taxon>
        <taxon>Polyangia</taxon>
        <taxon>Polyangiales</taxon>
        <taxon>Sandaracinaceae</taxon>
        <taxon>Sandaracinus</taxon>
    </lineage>
</organism>
<evidence type="ECO:0000313" key="3">
    <source>
        <dbReference type="Proteomes" id="UP000034883"/>
    </source>
</evidence>
<evidence type="ECO:0000256" key="1">
    <source>
        <dbReference type="SAM" id="Phobius"/>
    </source>
</evidence>
<feature type="transmembrane region" description="Helical" evidence="1">
    <location>
        <begin position="237"/>
        <end position="257"/>
    </location>
</feature>
<dbReference type="KEGG" id="samy:DB32_007755"/>
<keyword evidence="1" id="KW-0472">Membrane</keyword>
<keyword evidence="3" id="KW-1185">Reference proteome</keyword>
<feature type="transmembrane region" description="Helical" evidence="1">
    <location>
        <begin position="170"/>
        <end position="189"/>
    </location>
</feature>
<evidence type="ECO:0008006" key="4">
    <source>
        <dbReference type="Google" id="ProtNLM"/>
    </source>
</evidence>